<evidence type="ECO:0008006" key="4">
    <source>
        <dbReference type="Google" id="ProtNLM"/>
    </source>
</evidence>
<feature type="chain" id="PRO_5002652715" description="Secreted protein" evidence="1">
    <location>
        <begin position="26"/>
        <end position="71"/>
    </location>
</feature>
<protein>
    <recommendedName>
        <fullName evidence="4">Secreted protein</fullName>
    </recommendedName>
</protein>
<organism evidence="2 3">
    <name type="scientific">Algoriphagus machipongonensis</name>
    <dbReference type="NCBI Taxonomy" id="388413"/>
    <lineage>
        <taxon>Bacteria</taxon>
        <taxon>Pseudomonadati</taxon>
        <taxon>Bacteroidota</taxon>
        <taxon>Cytophagia</taxon>
        <taxon>Cytophagales</taxon>
        <taxon>Cyclobacteriaceae</taxon>
        <taxon>Algoriphagus</taxon>
    </lineage>
</organism>
<gene>
    <name evidence="2" type="ORF">ALPR1_03490</name>
</gene>
<proteinExistence type="predicted"/>
<dbReference type="HOGENOM" id="CLU_2730998_0_0_10"/>
<accession>A3HVV1</accession>
<dbReference type="AlphaFoldDB" id="A3HVV1"/>
<dbReference type="OrthoDB" id="9957783at2"/>
<dbReference type="STRING" id="388413.ALPR1_03490"/>
<dbReference type="Proteomes" id="UP000003919">
    <property type="component" value="Unassembled WGS sequence"/>
</dbReference>
<evidence type="ECO:0000256" key="1">
    <source>
        <dbReference type="SAM" id="SignalP"/>
    </source>
</evidence>
<dbReference type="RefSeq" id="WP_008198405.1">
    <property type="nucleotide sequence ID" value="NZ_CM001023.1"/>
</dbReference>
<evidence type="ECO:0000313" key="3">
    <source>
        <dbReference type="Proteomes" id="UP000003919"/>
    </source>
</evidence>
<reference evidence="2 3" key="1">
    <citation type="journal article" date="2011" name="J. Bacteriol.">
        <title>Complete genome sequence of Algoriphagus sp. PR1, bacterial prey of a colony-forming choanoflagellate.</title>
        <authorList>
            <person name="Alegado R.A."/>
            <person name="Ferriera S."/>
            <person name="Nusbaum C."/>
            <person name="Young S.K."/>
            <person name="Zeng Q."/>
            <person name="Imamovic A."/>
            <person name="Fairclough S.R."/>
            <person name="King N."/>
        </authorList>
    </citation>
    <scope>NUCLEOTIDE SEQUENCE [LARGE SCALE GENOMIC DNA]</scope>
    <source>
        <strain evidence="2 3">PR1</strain>
    </source>
</reference>
<sequence length="71" mass="7783">MKKVILGIGLFALSFAYFGPQNTMATEDPCPDGNCQNEAYYARARNLETGEYCCIETTNQLNSCTGVECSD</sequence>
<feature type="signal peptide" evidence="1">
    <location>
        <begin position="1"/>
        <end position="25"/>
    </location>
</feature>
<dbReference type="EMBL" id="AAXU02000001">
    <property type="protein sequence ID" value="EAZ82273.1"/>
    <property type="molecule type" value="Genomic_DNA"/>
</dbReference>
<name>A3HVV1_9BACT</name>
<keyword evidence="1" id="KW-0732">Signal</keyword>
<evidence type="ECO:0000313" key="2">
    <source>
        <dbReference type="EMBL" id="EAZ82273.1"/>
    </source>
</evidence>
<comment type="caution">
    <text evidence="2">The sequence shown here is derived from an EMBL/GenBank/DDBJ whole genome shotgun (WGS) entry which is preliminary data.</text>
</comment>
<keyword evidence="3" id="KW-1185">Reference proteome</keyword>